<feature type="domain" description="Peptidoglycan recognition protein family" evidence="4">
    <location>
        <begin position="74"/>
        <end position="214"/>
    </location>
</feature>
<dbReference type="SMART" id="SM00644">
    <property type="entry name" value="Ami_2"/>
    <property type="match status" value="1"/>
</dbReference>
<dbReference type="InterPro" id="IPR002502">
    <property type="entry name" value="Amidase_domain"/>
</dbReference>
<evidence type="ECO:0000259" key="3">
    <source>
        <dbReference type="SMART" id="SM00644"/>
    </source>
</evidence>
<feature type="region of interest" description="Disordered" evidence="2">
    <location>
        <begin position="34"/>
        <end position="55"/>
    </location>
</feature>
<dbReference type="InterPro" id="IPR006619">
    <property type="entry name" value="PGRP_domain_met/bac"/>
</dbReference>
<dbReference type="PANTHER" id="PTHR11022">
    <property type="entry name" value="PEPTIDOGLYCAN RECOGNITION PROTEIN"/>
    <property type="match status" value="1"/>
</dbReference>
<dbReference type="Gene3D" id="3.40.80.10">
    <property type="entry name" value="Peptidoglycan recognition protein-like"/>
    <property type="match status" value="1"/>
</dbReference>
<evidence type="ECO:0000259" key="4">
    <source>
        <dbReference type="SMART" id="SM00701"/>
    </source>
</evidence>
<keyword evidence="6" id="KW-1185">Reference proteome</keyword>
<dbReference type="InterPro" id="IPR006311">
    <property type="entry name" value="TAT_signal"/>
</dbReference>
<accession>A0ABT2MB10</accession>
<dbReference type="CDD" id="cd06583">
    <property type="entry name" value="PGRP"/>
    <property type="match status" value="1"/>
</dbReference>
<dbReference type="Pfam" id="PF01510">
    <property type="entry name" value="Amidase_2"/>
    <property type="match status" value="1"/>
</dbReference>
<dbReference type="InterPro" id="IPR036505">
    <property type="entry name" value="Amidase/PGRP_sf"/>
</dbReference>
<dbReference type="RefSeq" id="WP_260992408.1">
    <property type="nucleotide sequence ID" value="NZ_JAODWD010000002.1"/>
</dbReference>
<name>A0ABT2MB10_9MYCO</name>
<dbReference type="InterPro" id="IPR015510">
    <property type="entry name" value="PGRP"/>
</dbReference>
<organism evidence="5 6">
    <name type="scientific">Mycobacterium deserti</name>
    <dbReference type="NCBI Taxonomy" id="2978347"/>
    <lineage>
        <taxon>Bacteria</taxon>
        <taxon>Bacillati</taxon>
        <taxon>Actinomycetota</taxon>
        <taxon>Actinomycetes</taxon>
        <taxon>Mycobacteriales</taxon>
        <taxon>Mycobacteriaceae</taxon>
        <taxon>Mycobacterium</taxon>
    </lineage>
</organism>
<feature type="domain" description="N-acetylmuramoyl-L-alanine amidase" evidence="3">
    <location>
        <begin position="86"/>
        <end position="221"/>
    </location>
</feature>
<evidence type="ECO:0000256" key="1">
    <source>
        <dbReference type="ARBA" id="ARBA00007553"/>
    </source>
</evidence>
<dbReference type="SMART" id="SM00701">
    <property type="entry name" value="PGRP"/>
    <property type="match status" value="1"/>
</dbReference>
<sequence length="268" mass="28514">MDASPAFRPDSRLELSRRRLLQLGGLIVATTGACSKESAADPTSPAPPPPPVVKARPLQAPTMPTTPPVVPASHVVLCRDAWGANPPRPGGTPQTPVRMTIHHTAVALGDNTNAPSRLRQHQRYHQDTHGWIDIAYHLSVDRNGNIYELRKPELVGDTATSYNPSGHFLVVCEGNFDEEQVTEAQLNGAAVAFAWAAQRFGIPTDTLAGHRDFSPDTTCPGADLYTHIASGDLQNRVNGLLAAGPVDLHSICGPEASAAVADIEAGLR</sequence>
<protein>
    <submittedName>
        <fullName evidence="5">Peptidoglycan recognition protein family protein</fullName>
    </submittedName>
</protein>
<reference evidence="6" key="1">
    <citation type="submission" date="2023-07" db="EMBL/GenBank/DDBJ databases">
        <authorList>
            <person name="Deng Y."/>
            <person name="Zhang Y.-Q."/>
        </authorList>
    </citation>
    <scope>NUCLEOTIDE SEQUENCE [LARGE SCALE GENOMIC DNA]</scope>
    <source>
        <strain evidence="6">CPCC 205710</strain>
    </source>
</reference>
<evidence type="ECO:0000256" key="2">
    <source>
        <dbReference type="SAM" id="MobiDB-lite"/>
    </source>
</evidence>
<dbReference type="EMBL" id="JAODWD010000002">
    <property type="protein sequence ID" value="MCT7658350.1"/>
    <property type="molecule type" value="Genomic_DNA"/>
</dbReference>
<comment type="similarity">
    <text evidence="1">Belongs to the N-acetylmuramoyl-L-alanine amidase 2 family.</text>
</comment>
<evidence type="ECO:0000313" key="5">
    <source>
        <dbReference type="EMBL" id="MCT7658350.1"/>
    </source>
</evidence>
<comment type="caution">
    <text evidence="5">The sequence shown here is derived from an EMBL/GenBank/DDBJ whole genome shotgun (WGS) entry which is preliminary data.</text>
</comment>
<dbReference type="PROSITE" id="PS51318">
    <property type="entry name" value="TAT"/>
    <property type="match status" value="1"/>
</dbReference>
<evidence type="ECO:0000313" key="6">
    <source>
        <dbReference type="Proteomes" id="UP001206639"/>
    </source>
</evidence>
<dbReference type="SUPFAM" id="SSF55846">
    <property type="entry name" value="N-acetylmuramoyl-L-alanine amidase-like"/>
    <property type="match status" value="1"/>
</dbReference>
<dbReference type="PANTHER" id="PTHR11022:SF41">
    <property type="entry name" value="PEPTIDOGLYCAN-RECOGNITION PROTEIN LC-RELATED"/>
    <property type="match status" value="1"/>
</dbReference>
<proteinExistence type="inferred from homology"/>
<gene>
    <name evidence="5" type="ORF">N4S67_07945</name>
</gene>
<dbReference type="Proteomes" id="UP001206639">
    <property type="component" value="Unassembled WGS sequence"/>
</dbReference>